<evidence type="ECO:0000313" key="6">
    <source>
        <dbReference type="EMBL" id="PIR46811.1"/>
    </source>
</evidence>
<keyword evidence="3" id="KW-0378">Hydrolase</keyword>
<name>A0A2H0RJS4_9BACT</name>
<keyword evidence="2" id="KW-0540">Nuclease</keyword>
<evidence type="ECO:0000256" key="2">
    <source>
        <dbReference type="ARBA" id="ARBA00022722"/>
    </source>
</evidence>
<dbReference type="GO" id="GO:0004540">
    <property type="term" value="F:RNA nuclease activity"/>
    <property type="evidence" value="ECO:0007669"/>
    <property type="project" value="InterPro"/>
</dbReference>
<feature type="domain" description="Polymerase beta nucleotidyltransferase" evidence="5">
    <location>
        <begin position="11"/>
        <end position="119"/>
    </location>
</feature>
<comment type="caution">
    <text evidence="6">The sequence shown here is derived from an EMBL/GenBank/DDBJ whole genome shotgun (WGS) entry which is preliminary data.</text>
</comment>
<dbReference type="PANTHER" id="PTHR43852:SF3">
    <property type="entry name" value="NUCLEOTIDYLTRANSFERASE"/>
    <property type="match status" value="1"/>
</dbReference>
<dbReference type="InterPro" id="IPR043519">
    <property type="entry name" value="NT_sf"/>
</dbReference>
<gene>
    <name evidence="6" type="ORF">COV07_02410</name>
</gene>
<dbReference type="Gene3D" id="3.30.460.10">
    <property type="entry name" value="Beta Polymerase, domain 2"/>
    <property type="match status" value="1"/>
</dbReference>
<dbReference type="InterPro" id="IPR008201">
    <property type="entry name" value="HepT-like"/>
</dbReference>
<evidence type="ECO:0000259" key="5">
    <source>
        <dbReference type="Pfam" id="PF18765"/>
    </source>
</evidence>
<accession>A0A2H0RJS4</accession>
<protein>
    <recommendedName>
        <fullName evidence="5">Polymerase beta nucleotidyltransferase domain-containing protein</fullName>
    </recommendedName>
</protein>
<dbReference type="InterPro" id="IPR052930">
    <property type="entry name" value="TA_antitoxin_MntA"/>
</dbReference>
<organism evidence="6 7">
    <name type="scientific">Candidatus Vogelbacteria bacterium CG10_big_fil_rev_8_21_14_0_10_45_14</name>
    <dbReference type="NCBI Taxonomy" id="1975042"/>
    <lineage>
        <taxon>Bacteria</taxon>
        <taxon>Candidatus Vogeliibacteriota</taxon>
    </lineage>
</organism>
<dbReference type="GO" id="GO:0016787">
    <property type="term" value="F:hydrolase activity"/>
    <property type="evidence" value="ECO:0007669"/>
    <property type="project" value="UniProtKB-KW"/>
</dbReference>
<dbReference type="SUPFAM" id="SSF81301">
    <property type="entry name" value="Nucleotidyltransferase"/>
    <property type="match status" value="1"/>
</dbReference>
<evidence type="ECO:0000313" key="7">
    <source>
        <dbReference type="Proteomes" id="UP000230833"/>
    </source>
</evidence>
<sequence length="296" mass="34138">MMENEIHKKVEELREYFSSRDEVLLAYLFGSRARLASAREDGNESDPIHAHSDWDIAVYFKPRNGELEYQSAEYYDEETEIQIDLARILKKDVDLVVINRAPATIVFSSLRGISLLQKDYFSYSTLLMKSMFDAIDYRDVVYDYFKIAMRSQSLNPIDKDRLAKIATFLIVELRDLEKLSKMGQLTYQQDRDKQRSLDRCTENAANAAIDSAKILLASNHISLPETYEEMLLGLRALPDFDTTHATTLSRCAGMRNILAHHYLDLRFRGIISFVNKSLPSLLYLCSFIEKSIDDNT</sequence>
<dbReference type="Pfam" id="PF18765">
    <property type="entry name" value="Polbeta"/>
    <property type="match status" value="1"/>
</dbReference>
<dbReference type="CDD" id="cd05403">
    <property type="entry name" value="NT_KNTase_like"/>
    <property type="match status" value="1"/>
</dbReference>
<dbReference type="InterPro" id="IPR041633">
    <property type="entry name" value="Polbeta"/>
</dbReference>
<evidence type="ECO:0000256" key="1">
    <source>
        <dbReference type="ARBA" id="ARBA00022649"/>
    </source>
</evidence>
<dbReference type="GO" id="GO:0110001">
    <property type="term" value="C:toxin-antitoxin complex"/>
    <property type="evidence" value="ECO:0007669"/>
    <property type="project" value="InterPro"/>
</dbReference>
<dbReference type="Proteomes" id="UP000230833">
    <property type="component" value="Unassembled WGS sequence"/>
</dbReference>
<dbReference type="EMBL" id="PCYL01000028">
    <property type="protein sequence ID" value="PIR46811.1"/>
    <property type="molecule type" value="Genomic_DNA"/>
</dbReference>
<evidence type="ECO:0000256" key="3">
    <source>
        <dbReference type="ARBA" id="ARBA00022801"/>
    </source>
</evidence>
<keyword evidence="1" id="KW-1277">Toxin-antitoxin system</keyword>
<dbReference type="InterPro" id="IPR037038">
    <property type="entry name" value="HepT-like_sf"/>
</dbReference>
<evidence type="ECO:0000256" key="4">
    <source>
        <dbReference type="ARBA" id="ARBA00024207"/>
    </source>
</evidence>
<proteinExistence type="inferred from homology"/>
<dbReference type="Gene3D" id="1.20.120.580">
    <property type="entry name" value="bsu32300-like"/>
    <property type="match status" value="1"/>
</dbReference>
<dbReference type="AlphaFoldDB" id="A0A2H0RJS4"/>
<comment type="similarity">
    <text evidence="4">Belongs to the HepT RNase toxin family.</text>
</comment>
<dbReference type="Pfam" id="PF01934">
    <property type="entry name" value="HepT-like"/>
    <property type="match status" value="1"/>
</dbReference>
<reference evidence="6 7" key="1">
    <citation type="submission" date="2017-09" db="EMBL/GenBank/DDBJ databases">
        <title>Depth-based differentiation of microbial function through sediment-hosted aquifers and enrichment of novel symbionts in the deep terrestrial subsurface.</title>
        <authorList>
            <person name="Probst A.J."/>
            <person name="Ladd B."/>
            <person name="Jarett J.K."/>
            <person name="Geller-Mcgrath D.E."/>
            <person name="Sieber C.M."/>
            <person name="Emerson J.B."/>
            <person name="Anantharaman K."/>
            <person name="Thomas B.C."/>
            <person name="Malmstrom R."/>
            <person name="Stieglmeier M."/>
            <person name="Klingl A."/>
            <person name="Woyke T."/>
            <person name="Ryan C.M."/>
            <person name="Banfield J.F."/>
        </authorList>
    </citation>
    <scope>NUCLEOTIDE SEQUENCE [LARGE SCALE GENOMIC DNA]</scope>
    <source>
        <strain evidence="6">CG10_big_fil_rev_8_21_14_0_10_45_14</strain>
    </source>
</reference>
<dbReference type="PANTHER" id="PTHR43852">
    <property type="entry name" value="NUCLEOTIDYLTRANSFERASE"/>
    <property type="match status" value="1"/>
</dbReference>